<comment type="caution">
    <text evidence="6">The sequence shown here is derived from an EMBL/GenBank/DDBJ whole genome shotgun (WGS) entry which is preliminary data.</text>
</comment>
<evidence type="ECO:0000313" key="6">
    <source>
        <dbReference type="EMBL" id="KAH8998394.1"/>
    </source>
</evidence>
<evidence type="ECO:0000256" key="1">
    <source>
        <dbReference type="ARBA" id="ARBA00022553"/>
    </source>
</evidence>
<dbReference type="SUPFAM" id="SSF50978">
    <property type="entry name" value="WD40 repeat-like"/>
    <property type="match status" value="1"/>
</dbReference>
<keyword evidence="7" id="KW-1185">Reference proteome</keyword>
<evidence type="ECO:0000256" key="2">
    <source>
        <dbReference type="ARBA" id="ARBA00022574"/>
    </source>
</evidence>
<organism evidence="6 7">
    <name type="scientific">Lactarius akahatsu</name>
    <dbReference type="NCBI Taxonomy" id="416441"/>
    <lineage>
        <taxon>Eukaryota</taxon>
        <taxon>Fungi</taxon>
        <taxon>Dikarya</taxon>
        <taxon>Basidiomycota</taxon>
        <taxon>Agaricomycotina</taxon>
        <taxon>Agaricomycetes</taxon>
        <taxon>Russulales</taxon>
        <taxon>Russulaceae</taxon>
        <taxon>Lactarius</taxon>
    </lineage>
</organism>
<dbReference type="InterPro" id="IPR001680">
    <property type="entry name" value="WD40_rpt"/>
</dbReference>
<dbReference type="GO" id="GO:0005634">
    <property type="term" value="C:nucleus"/>
    <property type="evidence" value="ECO:0007669"/>
    <property type="project" value="TreeGrafter"/>
</dbReference>
<evidence type="ECO:0000313" key="7">
    <source>
        <dbReference type="Proteomes" id="UP001201163"/>
    </source>
</evidence>
<feature type="region of interest" description="Disordered" evidence="5">
    <location>
        <begin position="299"/>
        <end position="321"/>
    </location>
</feature>
<feature type="compositionally biased region" description="Basic and acidic residues" evidence="5">
    <location>
        <begin position="133"/>
        <end position="143"/>
    </location>
</feature>
<name>A0AAD4LN98_9AGAM</name>
<keyword evidence="1" id="KW-0597">Phosphoprotein</keyword>
<evidence type="ECO:0000256" key="4">
    <source>
        <dbReference type="PROSITE-ProRule" id="PRU00221"/>
    </source>
</evidence>
<dbReference type="InterPro" id="IPR019775">
    <property type="entry name" value="WD40_repeat_CS"/>
</dbReference>
<dbReference type="PROSITE" id="PS50082">
    <property type="entry name" value="WD_REPEATS_2"/>
    <property type="match status" value="2"/>
</dbReference>
<dbReference type="Gene3D" id="2.130.10.10">
    <property type="entry name" value="YVTN repeat-like/Quinoprotein amine dehydrogenase"/>
    <property type="match status" value="1"/>
</dbReference>
<reference evidence="6" key="1">
    <citation type="submission" date="2022-01" db="EMBL/GenBank/DDBJ databases">
        <title>Comparative genomics reveals a dynamic genome evolution in the ectomycorrhizal milk-cap (Lactarius) mushrooms.</title>
        <authorList>
            <consortium name="DOE Joint Genome Institute"/>
            <person name="Lebreton A."/>
            <person name="Tang N."/>
            <person name="Kuo A."/>
            <person name="LaButti K."/>
            <person name="Drula E."/>
            <person name="Barry K."/>
            <person name="Clum A."/>
            <person name="Lipzen A."/>
            <person name="Mousain D."/>
            <person name="Ng V."/>
            <person name="Wang R."/>
            <person name="Wang X."/>
            <person name="Dai Y."/>
            <person name="Henrissat B."/>
            <person name="Grigoriev I.V."/>
            <person name="Guerin-Laguette A."/>
            <person name="Yu F."/>
            <person name="Martin F.M."/>
        </authorList>
    </citation>
    <scope>NUCLEOTIDE SEQUENCE</scope>
    <source>
        <strain evidence="6">QP</strain>
    </source>
</reference>
<evidence type="ECO:0000256" key="5">
    <source>
        <dbReference type="SAM" id="MobiDB-lite"/>
    </source>
</evidence>
<dbReference type="InterPro" id="IPR044285">
    <property type="entry name" value="PWP1"/>
</dbReference>
<accession>A0AAD4LN98</accession>
<dbReference type="InterPro" id="IPR015943">
    <property type="entry name" value="WD40/YVTN_repeat-like_dom_sf"/>
</dbReference>
<keyword evidence="2 4" id="KW-0853">WD repeat</keyword>
<sequence length="572" mass="62099">MYLSAQINGVSASRSARPGLCASSGTHSTALSLITSRFLRRVKRGTSACHPSKQFLNDVDIGRIKDIAYIQLEDARTELERANAVAHAVGQRDEDSEVDDIKVDDGDDDSAWVDEDDESMDDDAMKGIVAPKRNGDLSEHNLDTYDEEDDGPASSAIKRLQLHRDNDKDPYITLKETPRRTTSLSARKTRSLPTDNMLVTAIVEQNVPQLHFFVFDEPTEYLGPHHDLLLSSMPLCLESLDYPVSSAAGKEESMDTEDGPGSRFGNYVAIGTLEPEIEIYSIDLLDSVYPDAVLGNPKETAAHVPEPAGTGKKRKAKHRSASEAHHVDAILSLSWNPTARQMLASGSADHTVKLWDLSRDPKERALRSFGKLHGDKVQAVQWNPTDPAVLLSGSHDRTVRVFESGAPDASACAVVGADVGAIRRDPWVNHGFYVRGVLFSINGMVVNFDARTLPSDLDQPSPACFTIAAHDAAACALDEHEDGTKRQVSLVAGRDLGLGEVFSAVWSPDDPLTLTAVGSKAKLQIWDVGANFGARKVFGPRLAEAGRKLRERTTGGVIGVADDEEGSDDDEE</sequence>
<dbReference type="SMART" id="SM00320">
    <property type="entry name" value="WD40"/>
    <property type="match status" value="3"/>
</dbReference>
<feature type="repeat" description="WD" evidence="4">
    <location>
        <begin position="323"/>
        <end position="365"/>
    </location>
</feature>
<dbReference type="Pfam" id="PF00400">
    <property type="entry name" value="WD40"/>
    <property type="match status" value="2"/>
</dbReference>
<dbReference type="Proteomes" id="UP001201163">
    <property type="component" value="Unassembled WGS sequence"/>
</dbReference>
<dbReference type="PROSITE" id="PS00678">
    <property type="entry name" value="WD_REPEATS_1"/>
    <property type="match status" value="1"/>
</dbReference>
<gene>
    <name evidence="6" type="ORF">EDB92DRAFT_1941238</name>
</gene>
<evidence type="ECO:0000256" key="3">
    <source>
        <dbReference type="ARBA" id="ARBA00022737"/>
    </source>
</evidence>
<protein>
    <submittedName>
        <fullName evidence="6">Transducin family protein/WD-40 repeat family protein</fullName>
    </submittedName>
</protein>
<keyword evidence="3" id="KW-0677">Repeat</keyword>
<proteinExistence type="predicted"/>
<dbReference type="AlphaFoldDB" id="A0AAD4LN98"/>
<dbReference type="GO" id="GO:0006364">
    <property type="term" value="P:rRNA processing"/>
    <property type="evidence" value="ECO:0007669"/>
    <property type="project" value="InterPro"/>
</dbReference>
<dbReference type="EMBL" id="JAKELL010000005">
    <property type="protein sequence ID" value="KAH8998394.1"/>
    <property type="molecule type" value="Genomic_DNA"/>
</dbReference>
<dbReference type="PANTHER" id="PTHR14091:SF0">
    <property type="entry name" value="PERIODIC TRYPTOPHAN PROTEIN 1 HOMOLOG"/>
    <property type="match status" value="1"/>
</dbReference>
<feature type="repeat" description="WD" evidence="4">
    <location>
        <begin position="370"/>
        <end position="403"/>
    </location>
</feature>
<dbReference type="PANTHER" id="PTHR14091">
    <property type="entry name" value="PERIODIC TRYPTOPHAN PROTEIN 1"/>
    <property type="match status" value="1"/>
</dbReference>
<feature type="region of interest" description="Disordered" evidence="5">
    <location>
        <begin position="132"/>
        <end position="153"/>
    </location>
</feature>
<feature type="region of interest" description="Disordered" evidence="5">
    <location>
        <begin position="88"/>
        <end position="117"/>
    </location>
</feature>
<feature type="compositionally biased region" description="Acidic residues" evidence="5">
    <location>
        <begin position="105"/>
        <end position="117"/>
    </location>
</feature>
<dbReference type="InterPro" id="IPR036322">
    <property type="entry name" value="WD40_repeat_dom_sf"/>
</dbReference>
<dbReference type="PROSITE" id="PS50294">
    <property type="entry name" value="WD_REPEATS_REGION"/>
    <property type="match status" value="1"/>
</dbReference>